<dbReference type="RefSeq" id="WP_147851909.1">
    <property type="nucleotide sequence ID" value="NZ_VDUZ01000066.1"/>
</dbReference>
<dbReference type="InterPro" id="IPR052168">
    <property type="entry name" value="Cytochrome_b561_oxidase"/>
</dbReference>
<keyword evidence="4" id="KW-1003">Cell membrane</keyword>
<keyword evidence="8" id="KW-0249">Electron transport</keyword>
<keyword evidence="5" id="KW-0349">Heme</keyword>
<evidence type="ECO:0000256" key="9">
    <source>
        <dbReference type="ARBA" id="ARBA00022989"/>
    </source>
</evidence>
<evidence type="ECO:0000256" key="7">
    <source>
        <dbReference type="ARBA" id="ARBA00022723"/>
    </source>
</evidence>
<dbReference type="GO" id="GO:0005886">
    <property type="term" value="C:plasma membrane"/>
    <property type="evidence" value="ECO:0007669"/>
    <property type="project" value="UniProtKB-SubCell"/>
</dbReference>
<keyword evidence="10" id="KW-0408">Iron</keyword>
<organism evidence="15 16">
    <name type="scientific">Vineibacter terrae</name>
    <dbReference type="NCBI Taxonomy" id="2586908"/>
    <lineage>
        <taxon>Bacteria</taxon>
        <taxon>Pseudomonadati</taxon>
        <taxon>Pseudomonadota</taxon>
        <taxon>Alphaproteobacteria</taxon>
        <taxon>Hyphomicrobiales</taxon>
        <taxon>Vineibacter</taxon>
    </lineage>
</organism>
<dbReference type="OrthoDB" id="1247465at2"/>
<keyword evidence="6 13" id="KW-0812">Transmembrane</keyword>
<evidence type="ECO:0000256" key="11">
    <source>
        <dbReference type="ARBA" id="ARBA00023136"/>
    </source>
</evidence>
<dbReference type="InterPro" id="IPR016174">
    <property type="entry name" value="Di-haem_cyt_TM"/>
</dbReference>
<feature type="transmembrane region" description="Helical" evidence="13">
    <location>
        <begin position="49"/>
        <end position="67"/>
    </location>
</feature>
<dbReference type="PANTHER" id="PTHR30529">
    <property type="entry name" value="CYTOCHROME B561"/>
    <property type="match status" value="1"/>
</dbReference>
<keyword evidence="11 13" id="KW-0472">Membrane</keyword>
<evidence type="ECO:0000256" key="8">
    <source>
        <dbReference type="ARBA" id="ARBA00022982"/>
    </source>
</evidence>
<evidence type="ECO:0000313" key="16">
    <source>
        <dbReference type="Proteomes" id="UP000321638"/>
    </source>
</evidence>
<accession>A0A5C8P942</accession>
<evidence type="ECO:0000256" key="5">
    <source>
        <dbReference type="ARBA" id="ARBA00022617"/>
    </source>
</evidence>
<evidence type="ECO:0000256" key="4">
    <source>
        <dbReference type="ARBA" id="ARBA00022475"/>
    </source>
</evidence>
<feature type="domain" description="Cytochrome b561 bacterial/Ni-hydrogenase" evidence="14">
    <location>
        <begin position="8"/>
        <end position="177"/>
    </location>
</feature>
<evidence type="ECO:0000256" key="2">
    <source>
        <dbReference type="ARBA" id="ARBA00004651"/>
    </source>
</evidence>
<evidence type="ECO:0000256" key="3">
    <source>
        <dbReference type="ARBA" id="ARBA00022448"/>
    </source>
</evidence>
<protein>
    <submittedName>
        <fullName evidence="15">Cytochrome b</fullName>
    </submittedName>
</protein>
<comment type="similarity">
    <text evidence="12">Belongs to the cytochrome b561 family.</text>
</comment>
<dbReference type="GO" id="GO:0022904">
    <property type="term" value="P:respiratory electron transport chain"/>
    <property type="evidence" value="ECO:0007669"/>
    <property type="project" value="InterPro"/>
</dbReference>
<dbReference type="GO" id="GO:0020037">
    <property type="term" value="F:heme binding"/>
    <property type="evidence" value="ECO:0007669"/>
    <property type="project" value="TreeGrafter"/>
</dbReference>
<keyword evidence="16" id="KW-1185">Reference proteome</keyword>
<dbReference type="Gene3D" id="1.20.950.20">
    <property type="entry name" value="Transmembrane di-heme cytochromes, Chain C"/>
    <property type="match status" value="1"/>
</dbReference>
<dbReference type="GO" id="GO:0009055">
    <property type="term" value="F:electron transfer activity"/>
    <property type="evidence" value="ECO:0007669"/>
    <property type="project" value="InterPro"/>
</dbReference>
<sequence>MPNPPLLRYTGPARLLHWTMAVLVLMTIPVGFILLDLPQGRLQDTLFDLHRSIGVLLFVLVVIRLGWRLAHPPPPLPDDLPAWQRAASGTVHRLFYAILLIQPIVGWWGTSAFGAPINVFWLFELPPLVSKDEAAAKQILGWHGIIGITLSVAIAIHVGAALFHHFVRRDAVLRRML</sequence>
<evidence type="ECO:0000256" key="12">
    <source>
        <dbReference type="ARBA" id="ARBA00037975"/>
    </source>
</evidence>
<evidence type="ECO:0000256" key="13">
    <source>
        <dbReference type="SAM" id="Phobius"/>
    </source>
</evidence>
<evidence type="ECO:0000256" key="6">
    <source>
        <dbReference type="ARBA" id="ARBA00022692"/>
    </source>
</evidence>
<dbReference type="AlphaFoldDB" id="A0A5C8P942"/>
<dbReference type="InterPro" id="IPR011577">
    <property type="entry name" value="Cyt_b561_bac/Ni-Hgenase"/>
</dbReference>
<evidence type="ECO:0000256" key="10">
    <source>
        <dbReference type="ARBA" id="ARBA00023004"/>
    </source>
</evidence>
<dbReference type="Pfam" id="PF01292">
    <property type="entry name" value="Ni_hydr_CYTB"/>
    <property type="match status" value="1"/>
</dbReference>
<feature type="transmembrane region" description="Helical" evidence="13">
    <location>
        <begin position="144"/>
        <end position="167"/>
    </location>
</feature>
<dbReference type="Proteomes" id="UP000321638">
    <property type="component" value="Unassembled WGS sequence"/>
</dbReference>
<name>A0A5C8P942_9HYPH</name>
<reference evidence="15 16" key="1">
    <citation type="submission" date="2019-06" db="EMBL/GenBank/DDBJ databases">
        <title>New taxonomy in bacterial strain CC-CFT640, isolated from vineyard.</title>
        <authorList>
            <person name="Lin S.-Y."/>
            <person name="Tsai C.-F."/>
            <person name="Young C.-C."/>
        </authorList>
    </citation>
    <scope>NUCLEOTIDE SEQUENCE [LARGE SCALE GENOMIC DNA]</scope>
    <source>
        <strain evidence="15 16">CC-CFT640</strain>
    </source>
</reference>
<comment type="subcellular location">
    <subcellularLocation>
        <location evidence="2">Cell membrane</location>
        <topology evidence="2">Multi-pass membrane protein</topology>
    </subcellularLocation>
</comment>
<keyword evidence="9 13" id="KW-1133">Transmembrane helix</keyword>
<feature type="transmembrane region" description="Helical" evidence="13">
    <location>
        <begin position="94"/>
        <end position="123"/>
    </location>
</feature>
<proteinExistence type="inferred from homology"/>
<dbReference type="GO" id="GO:0046872">
    <property type="term" value="F:metal ion binding"/>
    <property type="evidence" value="ECO:0007669"/>
    <property type="project" value="UniProtKB-KW"/>
</dbReference>
<feature type="transmembrane region" description="Helical" evidence="13">
    <location>
        <begin position="15"/>
        <end position="37"/>
    </location>
</feature>
<dbReference type="SUPFAM" id="SSF81342">
    <property type="entry name" value="Transmembrane di-heme cytochromes"/>
    <property type="match status" value="1"/>
</dbReference>
<evidence type="ECO:0000259" key="14">
    <source>
        <dbReference type="Pfam" id="PF01292"/>
    </source>
</evidence>
<comment type="cofactor">
    <cofactor evidence="1">
        <name>heme b</name>
        <dbReference type="ChEBI" id="CHEBI:60344"/>
    </cofactor>
</comment>
<keyword evidence="3" id="KW-0813">Transport</keyword>
<evidence type="ECO:0000313" key="15">
    <source>
        <dbReference type="EMBL" id="TXL70079.1"/>
    </source>
</evidence>
<dbReference type="EMBL" id="VDUZ01000066">
    <property type="protein sequence ID" value="TXL70079.1"/>
    <property type="molecule type" value="Genomic_DNA"/>
</dbReference>
<gene>
    <name evidence="15" type="ORF">FHP25_36315</name>
</gene>
<comment type="caution">
    <text evidence="15">The sequence shown here is derived from an EMBL/GenBank/DDBJ whole genome shotgun (WGS) entry which is preliminary data.</text>
</comment>
<keyword evidence="7" id="KW-0479">Metal-binding</keyword>
<evidence type="ECO:0000256" key="1">
    <source>
        <dbReference type="ARBA" id="ARBA00001970"/>
    </source>
</evidence>
<dbReference type="PANTHER" id="PTHR30529:SF1">
    <property type="entry name" value="CYTOCHROME B561 HOMOLOG 2"/>
    <property type="match status" value="1"/>
</dbReference>